<comment type="caution">
    <text evidence="4">The sequence shown here is derived from an EMBL/GenBank/DDBJ whole genome shotgun (WGS) entry which is preliminary data.</text>
</comment>
<dbReference type="OrthoDB" id="9793819at2"/>
<organism evidence="4 5">
    <name type="scientific">Oryzomonas rubra</name>
    <dbReference type="NCBI Taxonomy" id="2509454"/>
    <lineage>
        <taxon>Bacteria</taxon>
        <taxon>Pseudomonadati</taxon>
        <taxon>Thermodesulfobacteriota</taxon>
        <taxon>Desulfuromonadia</taxon>
        <taxon>Geobacterales</taxon>
        <taxon>Geobacteraceae</taxon>
        <taxon>Oryzomonas</taxon>
    </lineage>
</organism>
<dbReference type="GO" id="GO:0004113">
    <property type="term" value="F:2',3'-cyclic-nucleotide 3'-phosphodiesterase activity"/>
    <property type="evidence" value="ECO:0007669"/>
    <property type="project" value="InterPro"/>
</dbReference>
<comment type="function">
    <text evidence="2">Hydrolyzes RNA 2',3'-cyclic phosphodiester to an RNA 2'-phosphomonoester.</text>
</comment>
<accession>A0A5A9XPX9</accession>
<feature type="active site" description="Proton donor" evidence="2">
    <location>
        <position position="36"/>
    </location>
</feature>
<dbReference type="RefSeq" id="WP_149305783.1">
    <property type="nucleotide sequence ID" value="NZ_SRSD01000001.1"/>
</dbReference>
<evidence type="ECO:0000313" key="4">
    <source>
        <dbReference type="EMBL" id="KAA0895202.1"/>
    </source>
</evidence>
<dbReference type="InterPro" id="IPR009097">
    <property type="entry name" value="Cyclic_Pdiesterase"/>
</dbReference>
<feature type="active site" description="Proton acceptor" evidence="2">
    <location>
        <position position="120"/>
    </location>
</feature>
<feature type="short sequence motif" description="HXTX 1" evidence="2">
    <location>
        <begin position="36"/>
        <end position="39"/>
    </location>
</feature>
<dbReference type="NCBIfam" id="TIGR02258">
    <property type="entry name" value="2_5_ligase"/>
    <property type="match status" value="1"/>
</dbReference>
<feature type="domain" description="Phosphoesterase HXTX" evidence="3">
    <location>
        <begin position="7"/>
        <end position="85"/>
    </location>
</feature>
<protein>
    <recommendedName>
        <fullName evidence="2">RNA 2',3'-cyclic phosphodiesterase</fullName>
        <shortName evidence="2">RNA 2',3'-CPDase</shortName>
        <ecNumber evidence="2">3.1.4.58</ecNumber>
    </recommendedName>
</protein>
<dbReference type="Gene3D" id="3.90.1140.10">
    <property type="entry name" value="Cyclic phosphodiesterase"/>
    <property type="match status" value="1"/>
</dbReference>
<dbReference type="InterPro" id="IPR014051">
    <property type="entry name" value="Phosphoesterase_HXTX"/>
</dbReference>
<dbReference type="Pfam" id="PF02834">
    <property type="entry name" value="LigT_PEase"/>
    <property type="match status" value="2"/>
</dbReference>
<evidence type="ECO:0000256" key="1">
    <source>
        <dbReference type="ARBA" id="ARBA00022801"/>
    </source>
</evidence>
<keyword evidence="1 2" id="KW-0378">Hydrolase</keyword>
<feature type="domain" description="Phosphoesterase HXTX" evidence="3">
    <location>
        <begin position="92"/>
        <end position="167"/>
    </location>
</feature>
<dbReference type="EC" id="3.1.4.58" evidence="2"/>
<evidence type="ECO:0000256" key="2">
    <source>
        <dbReference type="HAMAP-Rule" id="MF_01940"/>
    </source>
</evidence>
<dbReference type="PANTHER" id="PTHR35561:SF1">
    <property type="entry name" value="RNA 2',3'-CYCLIC PHOSPHODIESTERASE"/>
    <property type="match status" value="1"/>
</dbReference>
<gene>
    <name evidence="4" type="primary">thpR</name>
    <name evidence="4" type="ORF">ET418_01390</name>
</gene>
<comment type="catalytic activity">
    <reaction evidence="2">
        <text>a 3'-end 2',3'-cyclophospho-ribonucleotide-RNA + H2O = a 3'-end 2'-phospho-ribonucleotide-RNA + H(+)</text>
        <dbReference type="Rhea" id="RHEA:11828"/>
        <dbReference type="Rhea" id="RHEA-COMP:10464"/>
        <dbReference type="Rhea" id="RHEA-COMP:17353"/>
        <dbReference type="ChEBI" id="CHEBI:15377"/>
        <dbReference type="ChEBI" id="CHEBI:15378"/>
        <dbReference type="ChEBI" id="CHEBI:83064"/>
        <dbReference type="ChEBI" id="CHEBI:173113"/>
        <dbReference type="EC" id="3.1.4.58"/>
    </reaction>
</comment>
<feature type="short sequence motif" description="HXTX 2" evidence="2">
    <location>
        <begin position="120"/>
        <end position="123"/>
    </location>
</feature>
<dbReference type="HAMAP" id="MF_01940">
    <property type="entry name" value="RNA_CPDase"/>
    <property type="match status" value="1"/>
</dbReference>
<evidence type="ECO:0000313" key="5">
    <source>
        <dbReference type="Proteomes" id="UP000324298"/>
    </source>
</evidence>
<evidence type="ECO:0000259" key="3">
    <source>
        <dbReference type="Pfam" id="PF02834"/>
    </source>
</evidence>
<name>A0A5A9XPX9_9BACT</name>
<dbReference type="InterPro" id="IPR004175">
    <property type="entry name" value="RNA_CPDase"/>
</dbReference>
<proteinExistence type="inferred from homology"/>
<keyword evidence="5" id="KW-1185">Reference proteome</keyword>
<sequence>MRLFIAIELPGEIKRQLEGMGAGIPGSRWVPADQIHLTLAFLGEVDDSTLRQLTGALARIRVPGFTLRFSGTGCFPDLRRPRVLWAGLEPEPKLDDLAFLVREAAVACAIAQEERPFFSHVTLARLKLPAPREVEAFLARHRTLKFPPIDVREFLLFQSRLTPQGAIHTPVKGFTLLANTASSGALQEN</sequence>
<dbReference type="AlphaFoldDB" id="A0A5A9XPX9"/>
<dbReference type="PANTHER" id="PTHR35561">
    <property type="entry name" value="RNA 2',3'-CYCLIC PHOSPHODIESTERASE"/>
    <property type="match status" value="1"/>
</dbReference>
<reference evidence="4 5" key="1">
    <citation type="submission" date="2019-04" db="EMBL/GenBank/DDBJ databases">
        <title>Geobacter ruber sp. nov., ferric-reducing bacteria isolated from paddy soil.</title>
        <authorList>
            <person name="Xu Z."/>
            <person name="Masuda Y."/>
            <person name="Itoh H."/>
            <person name="Senoo K."/>
        </authorList>
    </citation>
    <scope>NUCLEOTIDE SEQUENCE [LARGE SCALE GENOMIC DNA]</scope>
    <source>
        <strain evidence="4 5">Red88</strain>
    </source>
</reference>
<dbReference type="GO" id="GO:0008664">
    <property type="term" value="F:RNA 2',3'-cyclic 3'-phosphodiesterase activity"/>
    <property type="evidence" value="ECO:0007669"/>
    <property type="project" value="UniProtKB-EC"/>
</dbReference>
<dbReference type="EMBL" id="SRSD01000001">
    <property type="protein sequence ID" value="KAA0895202.1"/>
    <property type="molecule type" value="Genomic_DNA"/>
</dbReference>
<comment type="similarity">
    <text evidence="2">Belongs to the 2H phosphoesterase superfamily. ThpR family.</text>
</comment>
<dbReference type="Proteomes" id="UP000324298">
    <property type="component" value="Unassembled WGS sequence"/>
</dbReference>
<dbReference type="SUPFAM" id="SSF55144">
    <property type="entry name" value="LigT-like"/>
    <property type="match status" value="1"/>
</dbReference>